<dbReference type="Proteomes" id="UP000198534">
    <property type="component" value="Unassembled WGS sequence"/>
</dbReference>
<sequence>MEQLVLRQFSIVKKEKSSSFQAIDAIWKRSSSVALYGPSGTGRTSWLLALGGLMAPTHGEVLLEGKGGTRPPKARDIGIGPIRDLIPLFPTLTIEEHIKMQIRLFRAGSIQKRTDQLLQDWQLSHVSHQRVKDVDRHLQTRVGIAVAIAHHPYILLLDDPEEGMTGSEWRHPWGDLMREIQQHSLLLITTTMRDDTVSNCDYMLDFSQTTEAFQ</sequence>
<dbReference type="Pfam" id="PF00005">
    <property type="entry name" value="ABC_tran"/>
    <property type="match status" value="1"/>
</dbReference>
<keyword evidence="5" id="KW-1185">Reference proteome</keyword>
<dbReference type="PANTHER" id="PTHR43335:SF4">
    <property type="entry name" value="ABC TRANSPORTER, ATP-BINDING PROTEIN"/>
    <property type="match status" value="1"/>
</dbReference>
<evidence type="ECO:0000259" key="3">
    <source>
        <dbReference type="PROSITE" id="PS50893"/>
    </source>
</evidence>
<accession>A0A1H2Q2D9</accession>
<evidence type="ECO:0000313" key="5">
    <source>
        <dbReference type="Proteomes" id="UP000198534"/>
    </source>
</evidence>
<dbReference type="SUPFAM" id="SSF52540">
    <property type="entry name" value="P-loop containing nucleoside triphosphate hydrolases"/>
    <property type="match status" value="1"/>
</dbReference>
<evidence type="ECO:0000256" key="2">
    <source>
        <dbReference type="ARBA" id="ARBA00022448"/>
    </source>
</evidence>
<dbReference type="InterPro" id="IPR003439">
    <property type="entry name" value="ABC_transporter-like_ATP-bd"/>
</dbReference>
<reference evidence="4 5" key="1">
    <citation type="submission" date="2016-10" db="EMBL/GenBank/DDBJ databases">
        <authorList>
            <person name="de Groot N.N."/>
        </authorList>
    </citation>
    <scope>NUCLEOTIDE SEQUENCE [LARGE SCALE GENOMIC DNA]</scope>
    <source>
        <strain evidence="4 5">DSM 45610</strain>
    </source>
</reference>
<dbReference type="Gene3D" id="3.40.50.300">
    <property type="entry name" value="P-loop containing nucleotide triphosphate hydrolases"/>
    <property type="match status" value="1"/>
</dbReference>
<dbReference type="PANTHER" id="PTHR43335">
    <property type="entry name" value="ABC TRANSPORTER, ATP-BINDING PROTEIN"/>
    <property type="match status" value="1"/>
</dbReference>
<organism evidence="4 5">
    <name type="scientific">Marininema mesophilum</name>
    <dbReference type="NCBI Taxonomy" id="1048340"/>
    <lineage>
        <taxon>Bacteria</taxon>
        <taxon>Bacillati</taxon>
        <taxon>Bacillota</taxon>
        <taxon>Bacilli</taxon>
        <taxon>Bacillales</taxon>
        <taxon>Thermoactinomycetaceae</taxon>
        <taxon>Marininema</taxon>
    </lineage>
</organism>
<dbReference type="EMBL" id="FNNQ01000001">
    <property type="protein sequence ID" value="SDW00854.1"/>
    <property type="molecule type" value="Genomic_DNA"/>
</dbReference>
<dbReference type="STRING" id="1048340.SAMN05444487_10162"/>
<dbReference type="GO" id="GO:0005524">
    <property type="term" value="F:ATP binding"/>
    <property type="evidence" value="ECO:0007669"/>
    <property type="project" value="UniProtKB-KW"/>
</dbReference>
<dbReference type="InterPro" id="IPR027417">
    <property type="entry name" value="P-loop_NTPase"/>
</dbReference>
<name>A0A1H2Q2D9_9BACL</name>
<feature type="domain" description="ABC transporter" evidence="3">
    <location>
        <begin position="4"/>
        <end position="214"/>
    </location>
</feature>
<evidence type="ECO:0000313" key="4">
    <source>
        <dbReference type="EMBL" id="SDW00854.1"/>
    </source>
</evidence>
<keyword evidence="4" id="KW-0067">ATP-binding</keyword>
<dbReference type="PROSITE" id="PS50893">
    <property type="entry name" value="ABC_TRANSPORTER_2"/>
    <property type="match status" value="1"/>
</dbReference>
<dbReference type="RefSeq" id="WP_177167818.1">
    <property type="nucleotide sequence ID" value="NZ_FNNQ01000001.1"/>
</dbReference>
<keyword evidence="2" id="KW-0813">Transport</keyword>
<gene>
    <name evidence="4" type="ORF">SAMN05444487_10162</name>
</gene>
<keyword evidence="4" id="KW-0547">Nucleotide-binding</keyword>
<dbReference type="AlphaFoldDB" id="A0A1H2Q2D9"/>
<proteinExistence type="inferred from homology"/>
<evidence type="ECO:0000256" key="1">
    <source>
        <dbReference type="ARBA" id="ARBA00005417"/>
    </source>
</evidence>
<protein>
    <submittedName>
        <fullName evidence="4">ABC-2 type transport system ATP-binding protein</fullName>
    </submittedName>
</protein>
<comment type="similarity">
    <text evidence="1">Belongs to the ABC transporter superfamily.</text>
</comment>
<dbReference type="GO" id="GO:0016887">
    <property type="term" value="F:ATP hydrolysis activity"/>
    <property type="evidence" value="ECO:0007669"/>
    <property type="project" value="InterPro"/>
</dbReference>